<sequence>MIRILFLFAILAAGLFVGTQFSGQQGYVLISIADKTLEMSVTTLVILVIILLALLFLVETLIKKSFRYTSATWNYFSVRKLKRARRYTNEGIIKLVEGDWKAAEKKVTRWSNHHDKPLLCYLVAAEAAHAQGKTPERDKYLEKASEQPDSTLAVGLTKAKQHISVLEYENAFDVLSTLRNTYPDNPVLLKLIKQCYVKLELWQPLYELLPALDKKHLLEQPEQVQLTQLSQSGKLKDVANLEGTNGLIKYWDSMPRKQRKDPVLIEAFVRQLIERHADSTAYTLIKETVAKHPEAALFQLIPELQLKDRHPVIKDLEKYTIKHPEQADAYSALGQLHLHEEDWSAAQLAFETALKLRSDTKDYAYLSDALHKQNFTNAANEVAQKALALVDAS</sequence>
<evidence type="ECO:0000256" key="8">
    <source>
        <dbReference type="ARBA" id="ARBA00023136"/>
    </source>
</evidence>
<organism evidence="13 14">
    <name type="scientific">Vibrio ulleungensis</name>
    <dbReference type="NCBI Taxonomy" id="2807619"/>
    <lineage>
        <taxon>Bacteria</taxon>
        <taxon>Pseudomonadati</taxon>
        <taxon>Pseudomonadota</taxon>
        <taxon>Gammaproteobacteria</taxon>
        <taxon>Vibrionales</taxon>
        <taxon>Vibrionaceae</taxon>
        <taxon>Vibrio</taxon>
    </lineage>
</organism>
<evidence type="ECO:0000259" key="12">
    <source>
        <dbReference type="Pfam" id="PF07219"/>
    </source>
</evidence>
<dbReference type="PROSITE" id="PS50005">
    <property type="entry name" value="TPR"/>
    <property type="match status" value="1"/>
</dbReference>
<dbReference type="Pfam" id="PF07219">
    <property type="entry name" value="HemY_N"/>
    <property type="match status" value="1"/>
</dbReference>
<comment type="subcellular location">
    <subcellularLocation>
        <location evidence="2">Cell inner membrane</location>
        <topology evidence="2">Multi-pass membrane protein</topology>
    </subcellularLocation>
</comment>
<dbReference type="Gene3D" id="1.25.40.10">
    <property type="entry name" value="Tetratricopeptide repeat domain"/>
    <property type="match status" value="2"/>
</dbReference>
<feature type="domain" description="HemY N-terminal" evidence="12">
    <location>
        <begin position="26"/>
        <end position="132"/>
    </location>
</feature>
<evidence type="ECO:0000256" key="6">
    <source>
        <dbReference type="ARBA" id="ARBA00022692"/>
    </source>
</evidence>
<evidence type="ECO:0000256" key="3">
    <source>
        <dbReference type="ARBA" id="ARBA00004744"/>
    </source>
</evidence>
<feature type="transmembrane region" description="Helical" evidence="11">
    <location>
        <begin position="39"/>
        <end position="58"/>
    </location>
</feature>
<feature type="repeat" description="TPR" evidence="10">
    <location>
        <begin position="327"/>
        <end position="360"/>
    </location>
</feature>
<evidence type="ECO:0000313" key="13">
    <source>
        <dbReference type="EMBL" id="MBM7037565.1"/>
    </source>
</evidence>
<evidence type="ECO:0000256" key="1">
    <source>
        <dbReference type="ARBA" id="ARBA00002962"/>
    </source>
</evidence>
<evidence type="ECO:0000256" key="9">
    <source>
        <dbReference type="ARBA" id="ARBA00023244"/>
    </source>
</evidence>
<keyword evidence="6 11" id="KW-0812">Transmembrane</keyword>
<dbReference type="InterPro" id="IPR019734">
    <property type="entry name" value="TPR_rpt"/>
</dbReference>
<evidence type="ECO:0000256" key="5">
    <source>
        <dbReference type="ARBA" id="ARBA00022519"/>
    </source>
</evidence>
<dbReference type="InterPro" id="IPR010817">
    <property type="entry name" value="HemY_N"/>
</dbReference>
<dbReference type="Proteomes" id="UP000809621">
    <property type="component" value="Unassembled WGS sequence"/>
</dbReference>
<dbReference type="EMBL" id="JAFEUM010000006">
    <property type="protein sequence ID" value="MBM7037565.1"/>
    <property type="molecule type" value="Genomic_DNA"/>
</dbReference>
<dbReference type="InterPro" id="IPR005254">
    <property type="entry name" value="Heme_biosyn_assoc_TPR_pro"/>
</dbReference>
<dbReference type="InterPro" id="IPR011990">
    <property type="entry name" value="TPR-like_helical_dom_sf"/>
</dbReference>
<keyword evidence="10" id="KW-0802">TPR repeat</keyword>
<keyword evidence="14" id="KW-1185">Reference proteome</keyword>
<reference evidence="13 14" key="1">
    <citation type="submission" date="2021-02" db="EMBL/GenBank/DDBJ databases">
        <authorList>
            <person name="Park J.-S."/>
        </authorList>
    </citation>
    <scope>NUCLEOTIDE SEQUENCE [LARGE SCALE GENOMIC DNA]</scope>
    <source>
        <strain evidence="13 14">188UL20-2</strain>
    </source>
</reference>
<keyword evidence="9" id="KW-0627">Porphyrin biosynthesis</keyword>
<comment type="pathway">
    <text evidence="3">Porphyrin-containing compound metabolism; protoheme biosynthesis.</text>
</comment>
<evidence type="ECO:0000256" key="11">
    <source>
        <dbReference type="SAM" id="Phobius"/>
    </source>
</evidence>
<comment type="function">
    <text evidence="1">Involved in a late step of protoheme IX synthesis.</text>
</comment>
<dbReference type="NCBIfam" id="TIGR00540">
    <property type="entry name" value="TPR_hemY_coli"/>
    <property type="match status" value="1"/>
</dbReference>
<accession>A0ABS2HJ67</accession>
<dbReference type="RefSeq" id="WP_205159092.1">
    <property type="nucleotide sequence ID" value="NZ_JAFEUM010000006.1"/>
</dbReference>
<evidence type="ECO:0000256" key="4">
    <source>
        <dbReference type="ARBA" id="ARBA00022475"/>
    </source>
</evidence>
<evidence type="ECO:0000256" key="10">
    <source>
        <dbReference type="PROSITE-ProRule" id="PRU00339"/>
    </source>
</evidence>
<evidence type="ECO:0000256" key="2">
    <source>
        <dbReference type="ARBA" id="ARBA00004429"/>
    </source>
</evidence>
<gene>
    <name evidence="13" type="ORF">JQC93_14230</name>
</gene>
<keyword evidence="5" id="KW-0997">Cell inner membrane</keyword>
<name>A0ABS2HJ67_9VIBR</name>
<keyword evidence="4" id="KW-1003">Cell membrane</keyword>
<keyword evidence="7 11" id="KW-1133">Transmembrane helix</keyword>
<proteinExistence type="predicted"/>
<dbReference type="SUPFAM" id="SSF48452">
    <property type="entry name" value="TPR-like"/>
    <property type="match status" value="2"/>
</dbReference>
<keyword evidence="8 11" id="KW-0472">Membrane</keyword>
<evidence type="ECO:0000313" key="14">
    <source>
        <dbReference type="Proteomes" id="UP000809621"/>
    </source>
</evidence>
<evidence type="ECO:0000256" key="7">
    <source>
        <dbReference type="ARBA" id="ARBA00022989"/>
    </source>
</evidence>
<comment type="caution">
    <text evidence="13">The sequence shown here is derived from an EMBL/GenBank/DDBJ whole genome shotgun (WGS) entry which is preliminary data.</text>
</comment>
<protein>
    <submittedName>
        <fullName evidence="13">Heme biosynthesis protein HemY</fullName>
    </submittedName>
</protein>